<sequence length="82" mass="9224">MGKVKSSYLVKIHDHENDEVLVHIRNIGGSDHLSICGMDGGVSGDEHEQVLLQRGDKMNCSVCRTYYNNRHGLNLSKAWLED</sequence>
<organism evidence="1">
    <name type="scientific">Vibrio splendidus</name>
    <dbReference type="NCBI Taxonomy" id="29497"/>
    <lineage>
        <taxon>Bacteria</taxon>
        <taxon>Pseudomonadati</taxon>
        <taxon>Pseudomonadota</taxon>
        <taxon>Gammaproteobacteria</taxon>
        <taxon>Vibrionales</taxon>
        <taxon>Vibrionaceae</taxon>
        <taxon>Vibrio</taxon>
    </lineage>
</organism>
<dbReference type="AlphaFoldDB" id="A0A0H3ZRY3"/>
<reference evidence="1" key="1">
    <citation type="journal article" date="2015" name="MBio">
        <title>Eco-Evolutionary Dynamics of Episomes among Ecologically Cohesive Bacterial Populations.</title>
        <authorList>
            <person name="Xue H."/>
            <person name="Cordero O.X."/>
            <person name="Camas F.M."/>
            <person name="Trimble W."/>
            <person name="Meyer F."/>
            <person name="Guglielmini J."/>
            <person name="Rocha E.P."/>
            <person name="Polz M.F."/>
        </authorList>
    </citation>
    <scope>NUCLEOTIDE SEQUENCE</scope>
    <source>
        <strain evidence="1">1F_145</strain>
    </source>
</reference>
<evidence type="ECO:0000313" key="1">
    <source>
        <dbReference type="EMBL" id="AKN36624.1"/>
    </source>
</evidence>
<dbReference type="EMBL" id="KP795502">
    <property type="protein sequence ID" value="AKN36624.1"/>
    <property type="molecule type" value="Genomic_DNA"/>
</dbReference>
<proteinExistence type="predicted"/>
<name>A0A0H3ZRY3_VIBSP</name>
<protein>
    <submittedName>
        <fullName evidence="1">Uncharacterized protein</fullName>
    </submittedName>
</protein>
<accession>A0A0H3ZRY3</accession>